<dbReference type="OrthoDB" id="10248475at2759"/>
<evidence type="ECO:0000313" key="2">
    <source>
        <dbReference type="EMBL" id="KMZ57869.1"/>
    </source>
</evidence>
<dbReference type="Gene3D" id="3.40.50.1000">
    <property type="entry name" value="HAD superfamily/HAD-like"/>
    <property type="match status" value="1"/>
</dbReference>
<keyword evidence="3" id="KW-1185">Reference proteome</keyword>
<protein>
    <submittedName>
        <fullName evidence="2">5' nucleotidase, deoxy (Pyrimidine), cytosolic type C proteindomain containing protein-like protein</fullName>
    </submittedName>
</protein>
<dbReference type="InterPro" id="IPR010708">
    <property type="entry name" value="5'(3')-deoxyribonucleotidase"/>
</dbReference>
<dbReference type="PANTHER" id="PTHR35134">
    <property type="entry name" value="NUCLEOTIDASE YQFW-RELATED"/>
    <property type="match status" value="1"/>
</dbReference>
<name>A0A0K9NM52_ZOSMR</name>
<dbReference type="InterPro" id="IPR023214">
    <property type="entry name" value="HAD_sf"/>
</dbReference>
<gene>
    <name evidence="2" type="ORF">ZOSMA_81G00870</name>
</gene>
<comment type="caution">
    <text evidence="2">The sequence shown here is derived from an EMBL/GenBank/DDBJ whole genome shotgun (WGS) entry which is preliminary data.</text>
</comment>
<evidence type="ECO:0000256" key="1">
    <source>
        <dbReference type="PIRSR" id="PIRSR610708-1"/>
    </source>
</evidence>
<feature type="active site" description="Nucleophile" evidence="1">
    <location>
        <position position="121"/>
    </location>
</feature>
<dbReference type="AlphaFoldDB" id="A0A0K9NM52"/>
<dbReference type="InterPro" id="IPR036412">
    <property type="entry name" value="HAD-like_sf"/>
</dbReference>
<dbReference type="InterPro" id="IPR052419">
    <property type="entry name" value="5_3-deoxyribonucleotidase-like"/>
</dbReference>
<dbReference type="SUPFAM" id="SSF56784">
    <property type="entry name" value="HAD-like"/>
    <property type="match status" value="1"/>
</dbReference>
<dbReference type="PANTHER" id="PTHR35134:SF2">
    <property type="entry name" value="NUCLEOTIDASE YQFW-RELATED"/>
    <property type="match status" value="1"/>
</dbReference>
<sequence length="323" mass="36993">MALNKFSNNPSYSFIGTMSHQTQNYFIPRKLWFGAKCSHVPRRSNFVSFRGFLDKKDGVFKRTGGDCGKARALSQYCQFVQDKSIYTDTDLIKSHGSSNHGLPINGFPQLMFSEKLTVAVDVDEVLGSFVSALNQFIAERYHSFHSVSEYYVYEFFKVWKCSRGQADIRVHEFFKTHYFQKGIHPIPDARRVLDKLHPFCNFSVVTSRQDVIKDHTLEWIENHYPGLFQEIHFGNHFALDGRSRPKSEICNSFGAKVLIDDNPSYALECAEVGISVLLFDYDNSYPWSKSDLACSHPLVTKVHNWSEVEKALLLSVISDTTIL</sequence>
<feature type="active site" description="Proton donor" evidence="1">
    <location>
        <position position="123"/>
    </location>
</feature>
<proteinExistence type="predicted"/>
<accession>A0A0K9NM52</accession>
<dbReference type="EMBL" id="LFYR01002015">
    <property type="protein sequence ID" value="KMZ57869.1"/>
    <property type="molecule type" value="Genomic_DNA"/>
</dbReference>
<organism evidence="2 3">
    <name type="scientific">Zostera marina</name>
    <name type="common">Eelgrass</name>
    <dbReference type="NCBI Taxonomy" id="29655"/>
    <lineage>
        <taxon>Eukaryota</taxon>
        <taxon>Viridiplantae</taxon>
        <taxon>Streptophyta</taxon>
        <taxon>Embryophyta</taxon>
        <taxon>Tracheophyta</taxon>
        <taxon>Spermatophyta</taxon>
        <taxon>Magnoliopsida</taxon>
        <taxon>Liliopsida</taxon>
        <taxon>Zosteraceae</taxon>
        <taxon>Zostera</taxon>
    </lineage>
</organism>
<dbReference type="GO" id="GO:0009264">
    <property type="term" value="P:deoxyribonucleotide catabolic process"/>
    <property type="evidence" value="ECO:0007669"/>
    <property type="project" value="InterPro"/>
</dbReference>
<evidence type="ECO:0000313" key="3">
    <source>
        <dbReference type="Proteomes" id="UP000036987"/>
    </source>
</evidence>
<dbReference type="Pfam" id="PF06941">
    <property type="entry name" value="NT5C"/>
    <property type="match status" value="1"/>
</dbReference>
<dbReference type="OMA" id="DSTECLC"/>
<dbReference type="STRING" id="29655.A0A0K9NM52"/>
<dbReference type="GO" id="GO:0008253">
    <property type="term" value="F:5'-nucleotidase activity"/>
    <property type="evidence" value="ECO:0007669"/>
    <property type="project" value="InterPro"/>
</dbReference>
<reference evidence="3" key="1">
    <citation type="journal article" date="2016" name="Nature">
        <title>The genome of the seagrass Zostera marina reveals angiosperm adaptation to the sea.</title>
        <authorList>
            <person name="Olsen J.L."/>
            <person name="Rouze P."/>
            <person name="Verhelst B."/>
            <person name="Lin Y.-C."/>
            <person name="Bayer T."/>
            <person name="Collen J."/>
            <person name="Dattolo E."/>
            <person name="De Paoli E."/>
            <person name="Dittami S."/>
            <person name="Maumus F."/>
            <person name="Michel G."/>
            <person name="Kersting A."/>
            <person name="Lauritano C."/>
            <person name="Lohaus R."/>
            <person name="Toepel M."/>
            <person name="Tonon T."/>
            <person name="Vanneste K."/>
            <person name="Amirebrahimi M."/>
            <person name="Brakel J."/>
            <person name="Bostroem C."/>
            <person name="Chovatia M."/>
            <person name="Grimwood J."/>
            <person name="Jenkins J.W."/>
            <person name="Jueterbock A."/>
            <person name="Mraz A."/>
            <person name="Stam W.T."/>
            <person name="Tice H."/>
            <person name="Bornberg-Bauer E."/>
            <person name="Green P.J."/>
            <person name="Pearson G.A."/>
            <person name="Procaccini G."/>
            <person name="Duarte C.M."/>
            <person name="Schmutz J."/>
            <person name="Reusch T.B.H."/>
            <person name="Van de Peer Y."/>
        </authorList>
    </citation>
    <scope>NUCLEOTIDE SEQUENCE [LARGE SCALE GENOMIC DNA]</scope>
    <source>
        <strain evidence="3">cv. Finnish</strain>
    </source>
</reference>
<dbReference type="Proteomes" id="UP000036987">
    <property type="component" value="Unassembled WGS sequence"/>
</dbReference>